<dbReference type="GO" id="GO:0046872">
    <property type="term" value="F:metal ion binding"/>
    <property type="evidence" value="ECO:0007669"/>
    <property type="project" value="UniProtKB-KW"/>
</dbReference>
<keyword evidence="8" id="KW-1185">Reference proteome</keyword>
<protein>
    <recommendedName>
        <fullName evidence="9">Polyprenyl synthetase</fullName>
    </recommendedName>
</protein>
<dbReference type="GO" id="GO:0008299">
    <property type="term" value="P:isoprenoid biosynthetic process"/>
    <property type="evidence" value="ECO:0007669"/>
    <property type="project" value="InterPro"/>
</dbReference>
<dbReference type="InterPro" id="IPR000092">
    <property type="entry name" value="Polyprenyl_synt"/>
</dbReference>
<evidence type="ECO:0000256" key="4">
    <source>
        <dbReference type="ARBA" id="ARBA00022723"/>
    </source>
</evidence>
<keyword evidence="4" id="KW-0479">Metal-binding</keyword>
<sequence length="306" mass="34388">MKGTEKLLAEEMQAQVKRCFAVDYLREAAVASVEVKVCESLKCGTLTLLHFRMFGGSGQEIYRAAAAVELMILALDIMDDLQDEDHMDMPWHALPKSIALNLALALLTLSQETLLGCDFPTAYIHKAAAFLSRQVLIATNGQTLDLLNEIGNEEEYLNMVKQKSAALLVCACMTGVILATGEESALVQEYGQEMGISAQIRNDSRDLLNWERKNDFLHRKKTLPLLYLLSTISEEQDRWVIDYFEGRLALEEIQHRGGEFAALVERTGTSLYAAFRARSAYYHFLELLEELELDSSWKLQLIAAAE</sequence>
<name>A0A917CD53_9BACL</name>
<evidence type="ECO:0008006" key="9">
    <source>
        <dbReference type="Google" id="ProtNLM"/>
    </source>
</evidence>
<dbReference type="SFLD" id="SFLDS00005">
    <property type="entry name" value="Isoprenoid_Synthase_Type_I"/>
    <property type="match status" value="1"/>
</dbReference>
<evidence type="ECO:0000256" key="6">
    <source>
        <dbReference type="RuleBase" id="RU004466"/>
    </source>
</evidence>
<dbReference type="SFLD" id="SFLDG01211">
    <property type="entry name" value="Competence_Regulatory_Protein"/>
    <property type="match status" value="1"/>
</dbReference>
<dbReference type="SUPFAM" id="SSF48576">
    <property type="entry name" value="Terpenoid synthases"/>
    <property type="match status" value="1"/>
</dbReference>
<dbReference type="Pfam" id="PF00348">
    <property type="entry name" value="polyprenyl_synt"/>
    <property type="match status" value="1"/>
</dbReference>
<evidence type="ECO:0000256" key="3">
    <source>
        <dbReference type="ARBA" id="ARBA00022679"/>
    </source>
</evidence>
<dbReference type="InterPro" id="IPR033965">
    <property type="entry name" value="ComQ"/>
</dbReference>
<evidence type="ECO:0000256" key="2">
    <source>
        <dbReference type="ARBA" id="ARBA00006706"/>
    </source>
</evidence>
<dbReference type="EMBL" id="BMKR01000011">
    <property type="protein sequence ID" value="GGF84180.1"/>
    <property type="molecule type" value="Genomic_DNA"/>
</dbReference>
<accession>A0A917CD53</accession>
<dbReference type="RefSeq" id="WP_189026412.1">
    <property type="nucleotide sequence ID" value="NZ_BMKR01000011.1"/>
</dbReference>
<reference evidence="7" key="2">
    <citation type="submission" date="2020-09" db="EMBL/GenBank/DDBJ databases">
        <authorList>
            <person name="Sun Q."/>
            <person name="Zhou Y."/>
        </authorList>
    </citation>
    <scope>NUCLEOTIDE SEQUENCE</scope>
    <source>
        <strain evidence="7">CGMCC 1.16134</strain>
    </source>
</reference>
<evidence type="ECO:0000256" key="5">
    <source>
        <dbReference type="ARBA" id="ARBA00022842"/>
    </source>
</evidence>
<evidence type="ECO:0000313" key="8">
    <source>
        <dbReference type="Proteomes" id="UP000637643"/>
    </source>
</evidence>
<dbReference type="GO" id="GO:0004659">
    <property type="term" value="F:prenyltransferase activity"/>
    <property type="evidence" value="ECO:0007669"/>
    <property type="project" value="InterPro"/>
</dbReference>
<keyword evidence="5" id="KW-0460">Magnesium</keyword>
<dbReference type="Proteomes" id="UP000637643">
    <property type="component" value="Unassembled WGS sequence"/>
</dbReference>
<dbReference type="CDD" id="cd00867">
    <property type="entry name" value="Trans_IPPS"/>
    <property type="match status" value="1"/>
</dbReference>
<dbReference type="AlphaFoldDB" id="A0A917CD53"/>
<comment type="caution">
    <text evidence="7">The sequence shown here is derived from an EMBL/GenBank/DDBJ whole genome shotgun (WGS) entry which is preliminary data.</text>
</comment>
<keyword evidence="3 6" id="KW-0808">Transferase</keyword>
<dbReference type="Gene3D" id="1.10.600.10">
    <property type="entry name" value="Farnesyl Diphosphate Synthase"/>
    <property type="match status" value="1"/>
</dbReference>
<proteinExistence type="inferred from homology"/>
<organism evidence="7 8">
    <name type="scientific">Paenibacillus albidus</name>
    <dbReference type="NCBI Taxonomy" id="2041023"/>
    <lineage>
        <taxon>Bacteria</taxon>
        <taxon>Bacillati</taxon>
        <taxon>Bacillota</taxon>
        <taxon>Bacilli</taxon>
        <taxon>Bacillales</taxon>
        <taxon>Paenibacillaceae</taxon>
        <taxon>Paenibacillus</taxon>
    </lineage>
</organism>
<dbReference type="PANTHER" id="PTHR12001">
    <property type="entry name" value="GERANYLGERANYL PYROPHOSPHATE SYNTHASE"/>
    <property type="match status" value="1"/>
</dbReference>
<gene>
    <name evidence="7" type="ORF">GCM10010912_31760</name>
</gene>
<reference evidence="7" key="1">
    <citation type="journal article" date="2014" name="Int. J. Syst. Evol. Microbiol.">
        <title>Complete genome sequence of Corynebacterium casei LMG S-19264T (=DSM 44701T), isolated from a smear-ripened cheese.</title>
        <authorList>
            <consortium name="US DOE Joint Genome Institute (JGI-PGF)"/>
            <person name="Walter F."/>
            <person name="Albersmeier A."/>
            <person name="Kalinowski J."/>
            <person name="Ruckert C."/>
        </authorList>
    </citation>
    <scope>NUCLEOTIDE SEQUENCE</scope>
    <source>
        <strain evidence="7">CGMCC 1.16134</strain>
    </source>
</reference>
<evidence type="ECO:0000256" key="1">
    <source>
        <dbReference type="ARBA" id="ARBA00001946"/>
    </source>
</evidence>
<evidence type="ECO:0000313" key="7">
    <source>
        <dbReference type="EMBL" id="GGF84180.1"/>
    </source>
</evidence>
<comment type="cofactor">
    <cofactor evidence="1">
        <name>Mg(2+)</name>
        <dbReference type="ChEBI" id="CHEBI:18420"/>
    </cofactor>
</comment>
<comment type="similarity">
    <text evidence="2 6">Belongs to the FPP/GGPP synthase family.</text>
</comment>
<dbReference type="PANTHER" id="PTHR12001:SF69">
    <property type="entry name" value="ALL TRANS-POLYPRENYL-DIPHOSPHATE SYNTHASE PDSS1"/>
    <property type="match status" value="1"/>
</dbReference>
<dbReference type="InterPro" id="IPR008949">
    <property type="entry name" value="Isoprenoid_synthase_dom_sf"/>
</dbReference>